<dbReference type="Gene3D" id="2.60.40.1120">
    <property type="entry name" value="Carboxypeptidase-like, regulatory domain"/>
    <property type="match status" value="1"/>
</dbReference>
<accession>A0ABS1BFC2</accession>
<protein>
    <submittedName>
        <fullName evidence="10">SusC/RagA family TonB-linked outer membrane protein</fullName>
    </submittedName>
</protein>
<dbReference type="PROSITE" id="PS52016">
    <property type="entry name" value="TONB_DEPENDENT_REC_3"/>
    <property type="match status" value="1"/>
</dbReference>
<name>A0ABS1BFC2_9SPHI</name>
<dbReference type="RefSeq" id="WP_200584155.1">
    <property type="nucleotide sequence ID" value="NZ_JAEHFY010000001.1"/>
</dbReference>
<evidence type="ECO:0000256" key="1">
    <source>
        <dbReference type="ARBA" id="ARBA00004571"/>
    </source>
</evidence>
<comment type="subcellular location">
    <subcellularLocation>
        <location evidence="1 7">Cell outer membrane</location>
        <topology evidence="1 7">Multi-pass membrane protein</topology>
    </subcellularLocation>
</comment>
<keyword evidence="6 7" id="KW-0998">Cell outer membrane</keyword>
<evidence type="ECO:0000256" key="6">
    <source>
        <dbReference type="ARBA" id="ARBA00023237"/>
    </source>
</evidence>
<evidence type="ECO:0000313" key="10">
    <source>
        <dbReference type="EMBL" id="MBK0381560.1"/>
    </source>
</evidence>
<evidence type="ECO:0000256" key="4">
    <source>
        <dbReference type="ARBA" id="ARBA00022692"/>
    </source>
</evidence>
<evidence type="ECO:0000256" key="3">
    <source>
        <dbReference type="ARBA" id="ARBA00022452"/>
    </source>
</evidence>
<evidence type="ECO:0000256" key="2">
    <source>
        <dbReference type="ARBA" id="ARBA00022448"/>
    </source>
</evidence>
<feature type="domain" description="TonB-dependent receptor plug" evidence="9">
    <location>
        <begin position="116"/>
        <end position="223"/>
    </location>
</feature>
<keyword evidence="2 7" id="KW-0813">Transport</keyword>
<keyword evidence="8" id="KW-0732">Signal</keyword>
<feature type="chain" id="PRO_5046580418" evidence="8">
    <location>
        <begin position="21"/>
        <end position="1025"/>
    </location>
</feature>
<dbReference type="NCBIfam" id="TIGR04057">
    <property type="entry name" value="SusC_RagA_signa"/>
    <property type="match status" value="1"/>
</dbReference>
<keyword evidence="5 7" id="KW-0472">Membrane</keyword>
<dbReference type="InterPro" id="IPR039426">
    <property type="entry name" value="TonB-dep_rcpt-like"/>
</dbReference>
<organism evidence="10 11">
    <name type="scientific">Pedobacter segetis</name>
    <dbReference type="NCBI Taxonomy" id="2793069"/>
    <lineage>
        <taxon>Bacteria</taxon>
        <taxon>Pseudomonadati</taxon>
        <taxon>Bacteroidota</taxon>
        <taxon>Sphingobacteriia</taxon>
        <taxon>Sphingobacteriales</taxon>
        <taxon>Sphingobacteriaceae</taxon>
        <taxon>Pedobacter</taxon>
    </lineage>
</organism>
<comment type="caution">
    <text evidence="10">The sequence shown here is derived from an EMBL/GenBank/DDBJ whole genome shotgun (WGS) entry which is preliminary data.</text>
</comment>
<dbReference type="InterPro" id="IPR012910">
    <property type="entry name" value="Plug_dom"/>
</dbReference>
<keyword evidence="11" id="KW-1185">Reference proteome</keyword>
<keyword evidence="4 7" id="KW-0812">Transmembrane</keyword>
<dbReference type="NCBIfam" id="TIGR04056">
    <property type="entry name" value="OMP_RagA_SusC"/>
    <property type="match status" value="1"/>
</dbReference>
<evidence type="ECO:0000256" key="5">
    <source>
        <dbReference type="ARBA" id="ARBA00023136"/>
    </source>
</evidence>
<dbReference type="InterPro" id="IPR008969">
    <property type="entry name" value="CarboxyPept-like_regulatory"/>
</dbReference>
<dbReference type="InterPro" id="IPR023997">
    <property type="entry name" value="TonB-dep_OMP_SusC/RagA_CS"/>
</dbReference>
<reference evidence="10 11" key="1">
    <citation type="submission" date="2020-12" db="EMBL/GenBank/DDBJ databases">
        <title>Bacterial novel species Pedobacter sp. SD-b isolated from soil.</title>
        <authorList>
            <person name="Jung H.-Y."/>
        </authorList>
    </citation>
    <scope>NUCLEOTIDE SEQUENCE [LARGE SCALE GENOMIC DNA]</scope>
    <source>
        <strain evidence="10 11">SD-b</strain>
    </source>
</reference>
<dbReference type="SUPFAM" id="SSF49464">
    <property type="entry name" value="Carboxypeptidase regulatory domain-like"/>
    <property type="match status" value="1"/>
</dbReference>
<dbReference type="InterPro" id="IPR037066">
    <property type="entry name" value="Plug_dom_sf"/>
</dbReference>
<evidence type="ECO:0000256" key="8">
    <source>
        <dbReference type="SAM" id="SignalP"/>
    </source>
</evidence>
<dbReference type="Gene3D" id="2.40.170.20">
    <property type="entry name" value="TonB-dependent receptor, beta-barrel domain"/>
    <property type="match status" value="1"/>
</dbReference>
<sequence>MKKLVQSLFVMLLIATSVLAQDKKVTGKVTAKDDGMPLPGVSVKVTGTNIGTQTNVDGKYSITIPLNSRTIEVSYVGFSTQKLVVGDNTVINVSLASDAKALSEVIVNGIVPIKRKEFAGAATSISSENLGNKPVASFDQLLQGRVPGLSALTSSGAPGSSTNIIIRGSSSLAGGSTPLYIVDGVPIEQNTFQGLNSNDFESVEVLRDASASALYGSRGANGVIVISTKRGKAGKLTIGFDSQFGVKTPPSFAFTPQSTKQLLQTQENYGLLADPNGSVLTNANNLPGWVYSPKNPGNAGLTPAQKARYASILDSISQINTNWHDVTFKNGTFSNNQVTLSGGGEKVRSFTSLGLYNEKGTTARSSFDRVTLRNNIDITDNKFKAQISSSLAYVSRSNQQSTTTNSTGNPFLSFAITPPYSVPTLPDGNYYTGTGAKFVGGNQLQLTALDINKNNQLKALLSGTASYEITNHLSAAITSGIDYRETQGSNYGNKLAYVRITSTTPTGKAGFQSESLTRFLTANVRPSFTYQNLFNNKHSVNFSVLGEYVGEFAKSLSLTGYGIDPRTPNTPAAITQATASNQLFGNLGGGKSQNTLLSAMIIGNYTYDGKYTLNASYRNDGSSKLPEKNRWVGFYSISGVWNAKQENFLKDVDFVNSLRFKASYGGSGNNGNDNFAYGDFGYLPQFSLGTTLTGNRTLFPSNVGNPDLTWEKVYQTNIGIDFDIFRGKIFGELNVYNKVTKDLFVQKTLSATSGLGVGGSIIVNAGQLQNRGFEWDINYRPIDKNDFIWTIYANGAYNQNKITSLGGEQSYESGTGKITEGLPSSAQYTVRWGGVDAATGAPLYYTKDGKLTTNYSSNDQVQTFGQSEAPWKGGFGTELRYKQFGFSTLFSFQQGATKSDNLEYFVENTSFIRNGYNQSTSLDFWQKPGDIASTPSPVYSSNFSSKILHDASFIRLRDVTISYFLPKSILTKSKFISSAKLYVQGTNLIMFTKWRGPDPEAGAPNINLSEYPNPTAFTAGLNFTF</sequence>
<feature type="signal peptide" evidence="8">
    <location>
        <begin position="1"/>
        <end position="20"/>
    </location>
</feature>
<gene>
    <name evidence="10" type="ORF">I5M32_01185</name>
</gene>
<dbReference type="EMBL" id="JAEHFY010000001">
    <property type="protein sequence ID" value="MBK0381560.1"/>
    <property type="molecule type" value="Genomic_DNA"/>
</dbReference>
<dbReference type="InterPro" id="IPR023996">
    <property type="entry name" value="TonB-dep_OMP_SusC/RagA"/>
</dbReference>
<dbReference type="Proteomes" id="UP000660024">
    <property type="component" value="Unassembled WGS sequence"/>
</dbReference>
<dbReference type="InterPro" id="IPR036942">
    <property type="entry name" value="Beta-barrel_TonB_sf"/>
</dbReference>
<proteinExistence type="inferred from homology"/>
<comment type="similarity">
    <text evidence="7">Belongs to the TonB-dependent receptor family.</text>
</comment>
<dbReference type="Pfam" id="PF07715">
    <property type="entry name" value="Plug"/>
    <property type="match status" value="1"/>
</dbReference>
<evidence type="ECO:0000313" key="11">
    <source>
        <dbReference type="Proteomes" id="UP000660024"/>
    </source>
</evidence>
<keyword evidence="3 7" id="KW-1134">Transmembrane beta strand</keyword>
<evidence type="ECO:0000256" key="7">
    <source>
        <dbReference type="PROSITE-ProRule" id="PRU01360"/>
    </source>
</evidence>
<dbReference type="Pfam" id="PF13715">
    <property type="entry name" value="CarbopepD_reg_2"/>
    <property type="match status" value="1"/>
</dbReference>
<dbReference type="Gene3D" id="2.170.130.10">
    <property type="entry name" value="TonB-dependent receptor, plug domain"/>
    <property type="match status" value="1"/>
</dbReference>
<dbReference type="SUPFAM" id="SSF56935">
    <property type="entry name" value="Porins"/>
    <property type="match status" value="1"/>
</dbReference>
<evidence type="ECO:0000259" key="9">
    <source>
        <dbReference type="Pfam" id="PF07715"/>
    </source>
</evidence>